<organism evidence="2">
    <name type="scientific">Tanacetum cinerariifolium</name>
    <name type="common">Dalmatian daisy</name>
    <name type="synonym">Chrysanthemum cinerariifolium</name>
    <dbReference type="NCBI Taxonomy" id="118510"/>
    <lineage>
        <taxon>Eukaryota</taxon>
        <taxon>Viridiplantae</taxon>
        <taxon>Streptophyta</taxon>
        <taxon>Embryophyta</taxon>
        <taxon>Tracheophyta</taxon>
        <taxon>Spermatophyta</taxon>
        <taxon>Magnoliopsida</taxon>
        <taxon>eudicotyledons</taxon>
        <taxon>Gunneridae</taxon>
        <taxon>Pentapetalae</taxon>
        <taxon>asterids</taxon>
        <taxon>campanulids</taxon>
        <taxon>Asterales</taxon>
        <taxon>Asteraceae</taxon>
        <taxon>Asteroideae</taxon>
        <taxon>Anthemideae</taxon>
        <taxon>Anthemidinae</taxon>
        <taxon>Tanacetum</taxon>
    </lineage>
</organism>
<name>A0A699IBW2_TANCI</name>
<dbReference type="Pfam" id="PF03732">
    <property type="entry name" value="Retrotrans_gag"/>
    <property type="match status" value="1"/>
</dbReference>
<sequence length="193" mass="22585">MVAIRSTYTNDLNIVLMTLNTVESELARIQTAMDQINEIIRGLLFLQQFETPYINSLSNGEALNWHKQFLKRRGDTVIRKLYETEIEERFDYVYEDPMVELKNLNQVTSVQVYQDLFEALLNKVEQPKAYAISLFIGGMKEEIKLVFKREEDECLNWSESLQTKRMEVPWLGRHINSTNVITVDQSGSHMNIM</sequence>
<evidence type="ECO:0000313" key="2">
    <source>
        <dbReference type="EMBL" id="GEZ52260.1"/>
    </source>
</evidence>
<feature type="domain" description="Retrotransposon gag" evidence="1">
    <location>
        <begin position="59"/>
        <end position="141"/>
    </location>
</feature>
<gene>
    <name evidence="2" type="ORF">Tci_524233</name>
</gene>
<dbReference type="AlphaFoldDB" id="A0A699IBW2"/>
<dbReference type="EMBL" id="BKCJ010289271">
    <property type="protein sequence ID" value="GEZ52260.1"/>
    <property type="molecule type" value="Genomic_DNA"/>
</dbReference>
<reference evidence="2" key="1">
    <citation type="journal article" date="2019" name="Sci. Rep.">
        <title>Draft genome of Tanacetum cinerariifolium, the natural source of mosquito coil.</title>
        <authorList>
            <person name="Yamashiro T."/>
            <person name="Shiraishi A."/>
            <person name="Satake H."/>
            <person name="Nakayama K."/>
        </authorList>
    </citation>
    <scope>NUCLEOTIDE SEQUENCE</scope>
</reference>
<evidence type="ECO:0000259" key="1">
    <source>
        <dbReference type="Pfam" id="PF03732"/>
    </source>
</evidence>
<proteinExistence type="predicted"/>
<dbReference type="InterPro" id="IPR005162">
    <property type="entry name" value="Retrotrans_gag_dom"/>
</dbReference>
<comment type="caution">
    <text evidence="2">The sequence shown here is derived from an EMBL/GenBank/DDBJ whole genome shotgun (WGS) entry which is preliminary data.</text>
</comment>
<accession>A0A699IBW2</accession>
<protein>
    <submittedName>
        <fullName evidence="2">Putative mitochondrial protein</fullName>
    </submittedName>
</protein>